<dbReference type="PANTHER" id="PTHR30483">
    <property type="entry name" value="LEUCINE-SPECIFIC-BINDING PROTEIN"/>
    <property type="match status" value="1"/>
</dbReference>
<keyword evidence="2" id="KW-0732">Signal</keyword>
<evidence type="ECO:0000313" key="5">
    <source>
        <dbReference type="EMBL" id="SCZ35478.1"/>
    </source>
</evidence>
<dbReference type="RefSeq" id="WP_092812130.1">
    <property type="nucleotide sequence ID" value="NZ_FMVW01000003.1"/>
</dbReference>
<dbReference type="SUPFAM" id="SSF53822">
    <property type="entry name" value="Periplasmic binding protein-like I"/>
    <property type="match status" value="1"/>
</dbReference>
<dbReference type="AlphaFoldDB" id="A0A1G5NEX0"/>
<name>A0A1G5NEX0_AFIMA</name>
<sequence>MPSGLFGWFAATLLFLFLAGCTSMSGNGGGNLPVNQGPAAPTGEVIGSGATRVAMLLPLTATGNAGNAAQAFRNSAETAMRDFPNVPISLIVYDTGGTPAGAQAAAQKAVSEGTKIVLGPLFASSVSAAAPVARRANAPMVAFSSDTAVAGPGVYLLSFLPGSDAERIVSYAASEGRESFAALLPNNAYGTVVDAAFRQAVANSGGRVVAIEHYDLTDADIRAKTADIAAISSRIDALFIPDAGQAPALISQALGSAGSNIKLLGSGQWNDPAVLNNGALAGGWFPAPTRRTFDGFAARYRAAYGSEPPRNATLAYDATVLAAGLVRQNPDDAFSASLLTNPNGFNGVDGVFRLKSDGTNQRQLAVYEVTGSGARLIDEAPRSFSGAGGF</sequence>
<dbReference type="InterPro" id="IPR028081">
    <property type="entry name" value="Leu-bd"/>
</dbReference>
<organism evidence="5 6">
    <name type="scientific">Afifella marina DSM 2698</name>
    <dbReference type="NCBI Taxonomy" id="1120955"/>
    <lineage>
        <taxon>Bacteria</taxon>
        <taxon>Pseudomonadati</taxon>
        <taxon>Pseudomonadota</taxon>
        <taxon>Alphaproteobacteria</taxon>
        <taxon>Hyphomicrobiales</taxon>
        <taxon>Afifellaceae</taxon>
        <taxon>Afifella</taxon>
    </lineage>
</organism>
<dbReference type="InterPro" id="IPR051010">
    <property type="entry name" value="BCAA_transport"/>
</dbReference>
<evidence type="ECO:0000256" key="1">
    <source>
        <dbReference type="ARBA" id="ARBA00010062"/>
    </source>
</evidence>
<dbReference type="CDD" id="cd06339">
    <property type="entry name" value="PBP1_YraM_LppC_lipoprotein-like"/>
    <property type="match status" value="1"/>
</dbReference>
<dbReference type="GO" id="GO:0006865">
    <property type="term" value="P:amino acid transport"/>
    <property type="evidence" value="ECO:0007669"/>
    <property type="project" value="UniProtKB-KW"/>
</dbReference>
<dbReference type="Proteomes" id="UP000199347">
    <property type="component" value="Unassembled WGS sequence"/>
</dbReference>
<keyword evidence="3" id="KW-0029">Amino-acid transport</keyword>
<keyword evidence="3" id="KW-0813">Transport</keyword>
<dbReference type="InterPro" id="IPR028082">
    <property type="entry name" value="Peripla_BP_I"/>
</dbReference>
<protein>
    <submittedName>
        <fullName evidence="5">ABC-type branched-chain amino acid transport system, substrate-binding protein</fullName>
    </submittedName>
</protein>
<feature type="domain" description="Leucine-binding protein" evidence="4">
    <location>
        <begin position="52"/>
        <end position="372"/>
    </location>
</feature>
<dbReference type="OrthoDB" id="7210494at2"/>
<gene>
    <name evidence="5" type="ORF">SAMN03080610_01904</name>
</gene>
<dbReference type="STRING" id="1120955.SAMN03080610_01904"/>
<evidence type="ECO:0000256" key="3">
    <source>
        <dbReference type="ARBA" id="ARBA00022970"/>
    </source>
</evidence>
<dbReference type="Pfam" id="PF13458">
    <property type="entry name" value="Peripla_BP_6"/>
    <property type="match status" value="1"/>
</dbReference>
<proteinExistence type="inferred from homology"/>
<reference evidence="5 6" key="1">
    <citation type="submission" date="2016-10" db="EMBL/GenBank/DDBJ databases">
        <authorList>
            <person name="de Groot N.N."/>
        </authorList>
    </citation>
    <scope>NUCLEOTIDE SEQUENCE [LARGE SCALE GENOMIC DNA]</scope>
    <source>
        <strain evidence="5 6">DSM 2698</strain>
    </source>
</reference>
<dbReference type="Gene3D" id="3.40.50.2300">
    <property type="match status" value="2"/>
</dbReference>
<evidence type="ECO:0000313" key="6">
    <source>
        <dbReference type="Proteomes" id="UP000199347"/>
    </source>
</evidence>
<dbReference type="PANTHER" id="PTHR30483:SF6">
    <property type="entry name" value="PERIPLASMIC BINDING PROTEIN OF ABC TRANSPORTER FOR NATURAL AMINO ACIDS"/>
    <property type="match status" value="1"/>
</dbReference>
<keyword evidence="6" id="KW-1185">Reference proteome</keyword>
<evidence type="ECO:0000256" key="2">
    <source>
        <dbReference type="ARBA" id="ARBA00022729"/>
    </source>
</evidence>
<comment type="similarity">
    <text evidence="1">Belongs to the leucine-binding protein family.</text>
</comment>
<dbReference type="EMBL" id="FMVW01000003">
    <property type="protein sequence ID" value="SCZ35478.1"/>
    <property type="molecule type" value="Genomic_DNA"/>
</dbReference>
<accession>A0A1G5NEX0</accession>
<evidence type="ECO:0000259" key="4">
    <source>
        <dbReference type="Pfam" id="PF13458"/>
    </source>
</evidence>